<feature type="domain" description="MmeI-like helicase spacer" evidence="2">
    <location>
        <begin position="179"/>
        <end position="202"/>
    </location>
</feature>
<evidence type="ECO:0000313" key="4">
    <source>
        <dbReference type="Proteomes" id="UP000198672"/>
    </source>
</evidence>
<evidence type="ECO:0000313" key="3">
    <source>
        <dbReference type="EMBL" id="SDX85013.1"/>
    </source>
</evidence>
<feature type="non-terminal residue" evidence="3">
    <location>
        <position position="204"/>
    </location>
</feature>
<dbReference type="Pfam" id="PF20465">
    <property type="entry name" value="MmeI_hel"/>
    <property type="match status" value="1"/>
</dbReference>
<accession>A0A1H3F1T5</accession>
<evidence type="ECO:0008006" key="5">
    <source>
        <dbReference type="Google" id="ProtNLM"/>
    </source>
</evidence>
<evidence type="ECO:0000259" key="1">
    <source>
        <dbReference type="Pfam" id="PF20464"/>
    </source>
</evidence>
<reference evidence="4" key="1">
    <citation type="submission" date="2016-10" db="EMBL/GenBank/DDBJ databases">
        <authorList>
            <person name="Varghese N."/>
            <person name="Submissions S."/>
        </authorList>
    </citation>
    <scope>NUCLEOTIDE SEQUENCE [LARGE SCALE GENOMIC DNA]</scope>
    <source>
        <strain evidence="4">DSM 173</strain>
    </source>
</reference>
<dbReference type="RefSeq" id="WP_342707514.1">
    <property type="nucleotide sequence ID" value="NZ_FNOW01000016.1"/>
</dbReference>
<dbReference type="InterPro" id="IPR046817">
    <property type="entry name" value="MmeI_N"/>
</dbReference>
<protein>
    <recommendedName>
        <fullName evidence="5">Class I SAM-dependent DNA methyltransferase</fullName>
    </recommendedName>
</protein>
<name>A0A1H3F1T5_ALLWA</name>
<dbReference type="InterPro" id="IPR046819">
    <property type="entry name" value="MmeI_hel"/>
</dbReference>
<organism evidence="3 4">
    <name type="scientific">Allochromatium warmingii</name>
    <name type="common">Chromatium warmingii</name>
    <dbReference type="NCBI Taxonomy" id="61595"/>
    <lineage>
        <taxon>Bacteria</taxon>
        <taxon>Pseudomonadati</taxon>
        <taxon>Pseudomonadota</taxon>
        <taxon>Gammaproteobacteria</taxon>
        <taxon>Chromatiales</taxon>
        <taxon>Chromatiaceae</taxon>
        <taxon>Allochromatium</taxon>
    </lineage>
</organism>
<gene>
    <name evidence="3" type="ORF">SAMN05421644_1161</name>
</gene>
<dbReference type="Proteomes" id="UP000198672">
    <property type="component" value="Unassembled WGS sequence"/>
</dbReference>
<proteinExistence type="predicted"/>
<dbReference type="EMBL" id="FNOW01000016">
    <property type="protein sequence ID" value="SDX85013.1"/>
    <property type="molecule type" value="Genomic_DNA"/>
</dbReference>
<dbReference type="AlphaFoldDB" id="A0A1H3F1T5"/>
<feature type="domain" description="MmeI-like N-terminal" evidence="1">
    <location>
        <begin position="11"/>
        <end position="172"/>
    </location>
</feature>
<evidence type="ECO:0000259" key="2">
    <source>
        <dbReference type="Pfam" id="PF20465"/>
    </source>
</evidence>
<dbReference type="Pfam" id="PF20464">
    <property type="entry name" value="MmeI_N"/>
    <property type="match status" value="1"/>
</dbReference>
<keyword evidence="4" id="KW-1185">Reference proteome</keyword>
<dbReference type="STRING" id="61595.SAMN05421644_1161"/>
<sequence>MPLSWNEIKERALEFSREWANECSEDAEGKSFWDGFFNVFGITRKRLASFEQRVKKLDGRDGYIDLLWKGKLLVEQKSRGKNLDRAFQQATDYFPGLKERELPRYILVCDFERFRLYDLETDERYEFMLSELVDHVHVFGFIAGYQTKVYREQDPVNIKAAERMGQLHDVLQALGYDGHALEVYLVRLLFCLFAEDTGIFEPDQ</sequence>